<protein>
    <submittedName>
        <fullName evidence="2">Uncharacterized protein</fullName>
    </submittedName>
</protein>
<dbReference type="OrthoDB" id="10333902at2759"/>
<evidence type="ECO:0000256" key="1">
    <source>
        <dbReference type="SAM" id="MobiDB-lite"/>
    </source>
</evidence>
<accession>D8PN15</accession>
<dbReference type="EMBL" id="GL377302">
    <property type="protein sequence ID" value="EFJ02863.1"/>
    <property type="molecule type" value="Genomic_DNA"/>
</dbReference>
<dbReference type="Proteomes" id="UP000007431">
    <property type="component" value="Unassembled WGS sequence"/>
</dbReference>
<dbReference type="AlphaFoldDB" id="D8PN15"/>
<feature type="region of interest" description="Disordered" evidence="1">
    <location>
        <begin position="665"/>
        <end position="684"/>
    </location>
</feature>
<dbReference type="InParanoid" id="D8PN15"/>
<organism evidence="3">
    <name type="scientific">Schizophyllum commune (strain H4-8 / FGSC 9210)</name>
    <name type="common">Split gill fungus</name>
    <dbReference type="NCBI Taxonomy" id="578458"/>
    <lineage>
        <taxon>Eukaryota</taxon>
        <taxon>Fungi</taxon>
        <taxon>Dikarya</taxon>
        <taxon>Basidiomycota</taxon>
        <taxon>Agaricomycotina</taxon>
        <taxon>Agaricomycetes</taxon>
        <taxon>Agaricomycetidae</taxon>
        <taxon>Agaricales</taxon>
        <taxon>Schizophyllaceae</taxon>
        <taxon>Schizophyllum</taxon>
    </lineage>
</organism>
<dbReference type="VEuPathDB" id="FungiDB:SCHCODRAFT_02497796"/>
<evidence type="ECO:0000313" key="2">
    <source>
        <dbReference type="EMBL" id="EFJ02863.1"/>
    </source>
</evidence>
<name>D8PN15_SCHCM</name>
<dbReference type="RefSeq" id="XP_003037765.1">
    <property type="nucleotide sequence ID" value="XM_003037719.1"/>
</dbReference>
<dbReference type="HOGENOM" id="CLU_353063_0_0_1"/>
<evidence type="ECO:0000313" key="3">
    <source>
        <dbReference type="Proteomes" id="UP000007431"/>
    </source>
</evidence>
<proteinExistence type="predicted"/>
<dbReference type="KEGG" id="scm:SCHCO_02497796"/>
<feature type="non-terminal residue" evidence="2">
    <location>
        <position position="796"/>
    </location>
</feature>
<reference evidence="2 3" key="1">
    <citation type="journal article" date="2010" name="Nat. Biotechnol.">
        <title>Genome sequence of the model mushroom Schizophyllum commune.</title>
        <authorList>
            <person name="Ohm R.A."/>
            <person name="de Jong J.F."/>
            <person name="Lugones L.G."/>
            <person name="Aerts A."/>
            <person name="Kothe E."/>
            <person name="Stajich J.E."/>
            <person name="de Vries R.P."/>
            <person name="Record E."/>
            <person name="Levasseur A."/>
            <person name="Baker S.E."/>
            <person name="Bartholomew K.A."/>
            <person name="Coutinho P.M."/>
            <person name="Erdmann S."/>
            <person name="Fowler T.J."/>
            <person name="Gathman A.C."/>
            <person name="Lombard V."/>
            <person name="Henrissat B."/>
            <person name="Knabe N."/>
            <person name="Kuees U."/>
            <person name="Lilly W.W."/>
            <person name="Lindquist E."/>
            <person name="Lucas S."/>
            <person name="Magnuson J.K."/>
            <person name="Piumi F."/>
            <person name="Raudaskoski M."/>
            <person name="Salamov A."/>
            <person name="Schmutz J."/>
            <person name="Schwarze F.W.M.R."/>
            <person name="vanKuyk P.A."/>
            <person name="Horton J.S."/>
            <person name="Grigoriev I.V."/>
            <person name="Woesten H.A.B."/>
        </authorList>
    </citation>
    <scope>NUCLEOTIDE SEQUENCE [LARGE SCALE GENOMIC DNA]</scope>
    <source>
        <strain evidence="3">H4-8 / FGSC 9210</strain>
    </source>
</reference>
<gene>
    <name evidence="2" type="ORF">SCHCODRAFT_102306</name>
</gene>
<sequence length="796" mass="87432">MASYPPPIVAATDIELFNNIAFPGRGASSGVLTSAEEQELVDLLERTLTRVPLDDSAYVSSACPVFVVADFVCSVPTRQLPHPRSPPFYTLNPASPFASGKPPIVERFTDLLPYHNPHSAPSRTASFALTTSMTDLATFYELPDSVTVPAFTVADDGALCCVAISGTELCRQEVFALFDDESPNYCSHVAVGQRACPWVGCGLCVPDAEAERLGPHATVKMLEMHLIIDHYMGVPRCKLCGLDLRQMPGLESCPPYTFPLAPHYISGCCLGLAKHAIEMGLPVPTLPMAGQFSDNNMNTPNGHKRKVRKCNAPAIVPKMVIGPLRACSFVVADRVYVGGTKGERTSRRDANFILPTSKRDEREQVVLPSIEGLLAAAPLISSLGDALDRLRLNTPKWRVPYPQIRRIPPEAAPFVQPRPFDVFLASRPTAIDASYFQEPRDLGILALPQTSPCNTVHLAGVPMQHILRLYELSWDDVRPTFAIPQSQSEVVCRAIFPSGRRCTETIQQHCRGDSHYKVHVGLHQRRCLWEGCAFTIPDDAARQRSPESVTTILMVHMVLAHFQFGTRCPLCDNVVPTSGVSFPMAHPLLEHYQTGCHPYRTSRDERGILSKGNVLALVMQRAHVFYPGPPPSSAAGARPLPQFAPMVNTSEGAISQASHWTPLPPPPTPTVPTMPSAKPVDASSASSRGRYPVFYISPVVEDMPCKALRPDGQHCSVAIKDHCKGWGKVAKHHALAFSTHVVHGQRYCPWAGCGFVFHSEEAERLGQLLMKLLLDKHVHAEHFKAMQFERHIVFTH</sequence>
<dbReference type="GeneID" id="9585699"/>
<keyword evidence="3" id="KW-1185">Reference proteome</keyword>